<dbReference type="PROSITE" id="PS00108">
    <property type="entry name" value="PROTEIN_KINASE_ST"/>
    <property type="match status" value="1"/>
</dbReference>
<comment type="subcellular location">
    <subcellularLocation>
        <location evidence="1">Cytoplasm</location>
    </subcellularLocation>
</comment>
<dbReference type="GO" id="GO:0005524">
    <property type="term" value="F:ATP binding"/>
    <property type="evidence" value="ECO:0007669"/>
    <property type="project" value="UniProtKB-UniRule"/>
</dbReference>
<comment type="subunit">
    <text evidence="3">Monomer.</text>
</comment>
<dbReference type="InterPro" id="IPR011009">
    <property type="entry name" value="Kinase-like_dom_sf"/>
</dbReference>
<evidence type="ECO:0000256" key="13">
    <source>
        <dbReference type="RuleBase" id="RU000304"/>
    </source>
</evidence>
<name>A0AAV8TJ82_9ROSI</name>
<dbReference type="Pfam" id="PF00069">
    <property type="entry name" value="Pkinase"/>
    <property type="match status" value="1"/>
</dbReference>
<evidence type="ECO:0000256" key="6">
    <source>
        <dbReference type="ARBA" id="ARBA00022527"/>
    </source>
</evidence>
<dbReference type="InterPro" id="IPR050235">
    <property type="entry name" value="CK1_Ser-Thr_kinase"/>
</dbReference>
<feature type="compositionally biased region" description="Polar residues" evidence="14">
    <location>
        <begin position="352"/>
        <end position="364"/>
    </location>
</feature>
<evidence type="ECO:0000256" key="14">
    <source>
        <dbReference type="SAM" id="MobiDB-lite"/>
    </source>
</evidence>
<dbReference type="Gene3D" id="1.10.510.10">
    <property type="entry name" value="Transferase(Phosphotransferase) domain 1"/>
    <property type="match status" value="1"/>
</dbReference>
<comment type="function">
    <text evidence="11">Casein kinases are operationally defined by their preferential utilization of acidic proteins such as caseins as substrates. It can phosphorylate a large number of proteins.</text>
</comment>
<reference evidence="16 17" key="1">
    <citation type="submission" date="2021-09" db="EMBL/GenBank/DDBJ databases">
        <title>Genomic insights and catalytic innovation underlie evolution of tropane alkaloids biosynthesis.</title>
        <authorList>
            <person name="Wang Y.-J."/>
            <person name="Tian T."/>
            <person name="Huang J.-P."/>
            <person name="Huang S.-X."/>
        </authorList>
    </citation>
    <scope>NUCLEOTIDE SEQUENCE [LARGE SCALE GENOMIC DNA]</scope>
    <source>
        <strain evidence="16">KIB-2018</strain>
        <tissue evidence="16">Leaf</tissue>
    </source>
</reference>
<evidence type="ECO:0000256" key="2">
    <source>
        <dbReference type="ARBA" id="ARBA00005926"/>
    </source>
</evidence>
<evidence type="ECO:0000256" key="4">
    <source>
        <dbReference type="ARBA" id="ARBA00012513"/>
    </source>
</evidence>
<evidence type="ECO:0000256" key="9">
    <source>
        <dbReference type="ARBA" id="ARBA00022777"/>
    </source>
</evidence>
<keyword evidence="8 12" id="KW-0547">Nucleotide-binding</keyword>
<dbReference type="Proteomes" id="UP001159364">
    <property type="component" value="Linkage Group LG04"/>
</dbReference>
<dbReference type="GO" id="GO:0005737">
    <property type="term" value="C:cytoplasm"/>
    <property type="evidence" value="ECO:0007669"/>
    <property type="project" value="UniProtKB-SubCell"/>
</dbReference>
<evidence type="ECO:0000256" key="12">
    <source>
        <dbReference type="PROSITE-ProRule" id="PRU10141"/>
    </source>
</evidence>
<comment type="similarity">
    <text evidence="2">Belongs to the protein kinase superfamily. CK1 Ser/Thr protein kinase family. Casein kinase I subfamily.</text>
</comment>
<sequence>MEPRVGNKFRLGRKIGSGSFGEIYLGTNIQTNEEVAIKLENVKTKHPQLLYESKLYRILQGGTGIPNVKWFGVEGDYNVLVMDLLGPSLEDLFNFCSRKLSLKSVLMLADQMINRVEFVHSKSFLHRDIKPDNFLMGLGRRANQVYCIDFGLAKKYRDSSTHQHIPYRENKNLTGTARYASTNTHLGIEQSRRDDLESLGYVLMYFLRGSLPWQGLKAGTKKQKYEKISEKKVNTTTEVLCRGYPTEFASYFHYCRSLRFDDKPDYAYLKRIFRDLFIREGFQFDYVFDWTILKYQQSQLANPPARALGPGVGTSSGMPPAITSTDRHTGGEEGRTAGHSTDPSRRRLSGPILNTSSYSKQKSPVVNDPTASKDAMLPSSNFLGRPSGSTRRAAAVSSSRDAFTGNELDLERTRTTGATPATMQRISTEQRSPPLGSSDPRRSSSTRIVSHMKAYESNIRGIENLNFDAEEKVHY</sequence>
<dbReference type="FunFam" id="3.30.200.20:FF:000538">
    <property type="entry name" value="Putative Casein kinase I"/>
    <property type="match status" value="1"/>
</dbReference>
<keyword evidence="6 13" id="KW-0723">Serine/threonine-protein kinase</keyword>
<dbReference type="InterPro" id="IPR000719">
    <property type="entry name" value="Prot_kinase_dom"/>
</dbReference>
<evidence type="ECO:0000256" key="8">
    <source>
        <dbReference type="ARBA" id="ARBA00022741"/>
    </source>
</evidence>
<feature type="compositionally biased region" description="Basic and acidic residues" evidence="14">
    <location>
        <begin position="325"/>
        <end position="336"/>
    </location>
</feature>
<dbReference type="SMART" id="SM00220">
    <property type="entry name" value="S_TKc"/>
    <property type="match status" value="1"/>
</dbReference>
<keyword evidence="7" id="KW-0808">Transferase</keyword>
<evidence type="ECO:0000259" key="15">
    <source>
        <dbReference type="PROSITE" id="PS50011"/>
    </source>
</evidence>
<organism evidence="16 17">
    <name type="scientific">Erythroxylum novogranatense</name>
    <dbReference type="NCBI Taxonomy" id="1862640"/>
    <lineage>
        <taxon>Eukaryota</taxon>
        <taxon>Viridiplantae</taxon>
        <taxon>Streptophyta</taxon>
        <taxon>Embryophyta</taxon>
        <taxon>Tracheophyta</taxon>
        <taxon>Spermatophyta</taxon>
        <taxon>Magnoliopsida</taxon>
        <taxon>eudicotyledons</taxon>
        <taxon>Gunneridae</taxon>
        <taxon>Pentapetalae</taxon>
        <taxon>rosids</taxon>
        <taxon>fabids</taxon>
        <taxon>Malpighiales</taxon>
        <taxon>Erythroxylaceae</taxon>
        <taxon>Erythroxylum</taxon>
    </lineage>
</organism>
<evidence type="ECO:0000256" key="7">
    <source>
        <dbReference type="ARBA" id="ARBA00022679"/>
    </source>
</evidence>
<dbReference type="CDD" id="cd14125">
    <property type="entry name" value="STKc_CK1_delta_epsilon"/>
    <property type="match status" value="1"/>
</dbReference>
<evidence type="ECO:0000313" key="17">
    <source>
        <dbReference type="Proteomes" id="UP001159364"/>
    </source>
</evidence>
<dbReference type="SUPFAM" id="SSF56112">
    <property type="entry name" value="Protein kinase-like (PK-like)"/>
    <property type="match status" value="1"/>
</dbReference>
<accession>A0AAV8TJ82</accession>
<evidence type="ECO:0000313" key="16">
    <source>
        <dbReference type="EMBL" id="KAJ8766915.1"/>
    </source>
</evidence>
<protein>
    <recommendedName>
        <fullName evidence="4">non-specific serine/threonine protein kinase</fullName>
        <ecNumber evidence="4">2.7.11.1</ecNumber>
    </recommendedName>
</protein>
<dbReference type="PROSITE" id="PS50011">
    <property type="entry name" value="PROTEIN_KINASE_DOM"/>
    <property type="match status" value="1"/>
</dbReference>
<dbReference type="PANTHER" id="PTHR11909">
    <property type="entry name" value="CASEIN KINASE-RELATED"/>
    <property type="match status" value="1"/>
</dbReference>
<keyword evidence="10 12" id="KW-0067">ATP-binding</keyword>
<feature type="domain" description="Protein kinase" evidence="15">
    <location>
        <begin position="9"/>
        <end position="278"/>
    </location>
</feature>
<dbReference type="GO" id="GO:0004674">
    <property type="term" value="F:protein serine/threonine kinase activity"/>
    <property type="evidence" value="ECO:0007669"/>
    <property type="project" value="UniProtKB-KW"/>
</dbReference>
<keyword evidence="5" id="KW-0963">Cytoplasm</keyword>
<proteinExistence type="inferred from homology"/>
<dbReference type="InterPro" id="IPR017441">
    <property type="entry name" value="Protein_kinase_ATP_BS"/>
</dbReference>
<feature type="binding site" evidence="12">
    <location>
        <position position="38"/>
    </location>
    <ligand>
        <name>ATP</name>
        <dbReference type="ChEBI" id="CHEBI:30616"/>
    </ligand>
</feature>
<evidence type="ECO:0000256" key="1">
    <source>
        <dbReference type="ARBA" id="ARBA00004496"/>
    </source>
</evidence>
<gene>
    <name evidence="16" type="ORF">K2173_011733</name>
</gene>
<dbReference type="EMBL" id="JAIWQS010000004">
    <property type="protein sequence ID" value="KAJ8766915.1"/>
    <property type="molecule type" value="Genomic_DNA"/>
</dbReference>
<keyword evidence="17" id="KW-1185">Reference proteome</keyword>
<dbReference type="InterPro" id="IPR008271">
    <property type="entry name" value="Ser/Thr_kinase_AS"/>
</dbReference>
<dbReference type="PROSITE" id="PS00107">
    <property type="entry name" value="PROTEIN_KINASE_ATP"/>
    <property type="match status" value="1"/>
</dbReference>
<dbReference type="EC" id="2.7.11.1" evidence="4"/>
<evidence type="ECO:0000256" key="11">
    <source>
        <dbReference type="ARBA" id="ARBA00024949"/>
    </source>
</evidence>
<evidence type="ECO:0000256" key="5">
    <source>
        <dbReference type="ARBA" id="ARBA00022490"/>
    </source>
</evidence>
<dbReference type="AlphaFoldDB" id="A0AAV8TJ82"/>
<feature type="region of interest" description="Disordered" evidence="14">
    <location>
        <begin position="303"/>
        <end position="447"/>
    </location>
</feature>
<keyword evidence="9" id="KW-0418">Kinase</keyword>
<dbReference type="FunFam" id="1.10.510.10:FF:000134">
    <property type="entry name" value="Casein kinase I isoform delta-like"/>
    <property type="match status" value="1"/>
</dbReference>
<evidence type="ECO:0000256" key="3">
    <source>
        <dbReference type="ARBA" id="ARBA00011245"/>
    </source>
</evidence>
<comment type="caution">
    <text evidence="16">The sequence shown here is derived from an EMBL/GenBank/DDBJ whole genome shotgun (WGS) entry which is preliminary data.</text>
</comment>
<evidence type="ECO:0000256" key="10">
    <source>
        <dbReference type="ARBA" id="ARBA00022840"/>
    </source>
</evidence>
<feature type="compositionally biased region" description="Polar residues" evidence="14">
    <location>
        <begin position="415"/>
        <end position="431"/>
    </location>
</feature>
<feature type="compositionally biased region" description="Low complexity" evidence="14">
    <location>
        <begin position="387"/>
        <end position="400"/>
    </location>
</feature>